<name>A0A344L6B9_9PSEU</name>
<dbReference type="AlphaFoldDB" id="A0A344L6B9"/>
<dbReference type="OrthoDB" id="5402478at2"/>
<dbReference type="Pfam" id="PF10604">
    <property type="entry name" value="Polyketide_cyc2"/>
    <property type="match status" value="1"/>
</dbReference>
<accession>A0A344L6B9</accession>
<sequence length="151" mass="17075">MRLNDYRFRDTWLVGAPVRPVFATLVDLGAYPQWWPDVRSVRQVDDHTAELVCRARLPYALTITMTRAEENERDGRLRVDLHGDLVGTLGCLLSAQDGATRLDITQHVVAEKPLLRWLSPVAAPVFRANHALMMRRGRRGLVQRLGAHAGK</sequence>
<dbReference type="KEGG" id="aab:A4R43_14480"/>
<evidence type="ECO:0000313" key="1">
    <source>
        <dbReference type="EMBL" id="AXB43593.1"/>
    </source>
</evidence>
<dbReference type="SUPFAM" id="SSF55961">
    <property type="entry name" value="Bet v1-like"/>
    <property type="match status" value="1"/>
</dbReference>
<organism evidence="1 2">
    <name type="scientific">Amycolatopsis albispora</name>
    <dbReference type="NCBI Taxonomy" id="1804986"/>
    <lineage>
        <taxon>Bacteria</taxon>
        <taxon>Bacillati</taxon>
        <taxon>Actinomycetota</taxon>
        <taxon>Actinomycetes</taxon>
        <taxon>Pseudonocardiales</taxon>
        <taxon>Pseudonocardiaceae</taxon>
        <taxon>Amycolatopsis</taxon>
    </lineage>
</organism>
<dbReference type="Proteomes" id="UP000250434">
    <property type="component" value="Chromosome"/>
</dbReference>
<dbReference type="RefSeq" id="WP_113692834.1">
    <property type="nucleotide sequence ID" value="NZ_CP015163.1"/>
</dbReference>
<proteinExistence type="predicted"/>
<dbReference type="EMBL" id="CP015163">
    <property type="protein sequence ID" value="AXB43593.1"/>
    <property type="molecule type" value="Genomic_DNA"/>
</dbReference>
<dbReference type="Gene3D" id="3.30.530.20">
    <property type="match status" value="1"/>
</dbReference>
<keyword evidence="2" id="KW-1185">Reference proteome</keyword>
<dbReference type="InterPro" id="IPR019587">
    <property type="entry name" value="Polyketide_cyclase/dehydratase"/>
</dbReference>
<reference evidence="1 2" key="1">
    <citation type="submission" date="2016-04" db="EMBL/GenBank/DDBJ databases">
        <title>Complete genome sequence and analysis of deep-sea sediment isolate, Amycolatopsis sp. WP1.</title>
        <authorList>
            <person name="Wang H."/>
            <person name="Chen S."/>
            <person name="Wu Q."/>
        </authorList>
    </citation>
    <scope>NUCLEOTIDE SEQUENCE [LARGE SCALE GENOMIC DNA]</scope>
    <source>
        <strain evidence="1 2">WP1</strain>
    </source>
</reference>
<protein>
    <submittedName>
        <fullName evidence="1">Polyketide cyclase</fullName>
    </submittedName>
</protein>
<dbReference type="InterPro" id="IPR023393">
    <property type="entry name" value="START-like_dom_sf"/>
</dbReference>
<gene>
    <name evidence="1" type="ORF">A4R43_14480</name>
</gene>
<evidence type="ECO:0000313" key="2">
    <source>
        <dbReference type="Proteomes" id="UP000250434"/>
    </source>
</evidence>